<evidence type="ECO:0000259" key="14">
    <source>
        <dbReference type="PROSITE" id="PS51915"/>
    </source>
</evidence>
<evidence type="ECO:0000313" key="15">
    <source>
        <dbReference type="EMBL" id="CAD7093082.1"/>
    </source>
</evidence>
<protein>
    <submittedName>
        <fullName evidence="15">Uncharacterized protein</fullName>
    </submittedName>
</protein>
<dbReference type="PANTHER" id="PTHR24408:SF64">
    <property type="entry name" value="LINKING IMMUNITY AND METABOLISM-RELATED"/>
    <property type="match status" value="1"/>
</dbReference>
<dbReference type="Proteomes" id="UP000594454">
    <property type="component" value="Chromosome 6"/>
</dbReference>
<evidence type="ECO:0000256" key="3">
    <source>
        <dbReference type="ARBA" id="ARBA00022723"/>
    </source>
</evidence>
<evidence type="ECO:0000256" key="8">
    <source>
        <dbReference type="ARBA" id="ARBA00023125"/>
    </source>
</evidence>
<evidence type="ECO:0000256" key="12">
    <source>
        <dbReference type="PROSITE-ProRule" id="PRU01263"/>
    </source>
</evidence>
<dbReference type="GO" id="GO:0043565">
    <property type="term" value="F:sequence-specific DNA binding"/>
    <property type="evidence" value="ECO:0007669"/>
    <property type="project" value="TreeGrafter"/>
</dbReference>
<evidence type="ECO:0000259" key="13">
    <source>
        <dbReference type="PROSITE" id="PS50157"/>
    </source>
</evidence>
<keyword evidence="4" id="KW-0677">Repeat</keyword>
<feature type="binding site" evidence="12">
    <location>
        <position position="59"/>
    </location>
    <ligand>
        <name>Zn(2+)</name>
        <dbReference type="ChEBI" id="CHEBI:29105"/>
    </ligand>
</feature>
<keyword evidence="10" id="KW-0539">Nucleus</keyword>
<keyword evidence="7" id="KW-0805">Transcription regulation</keyword>
<evidence type="ECO:0000256" key="5">
    <source>
        <dbReference type="ARBA" id="ARBA00022771"/>
    </source>
</evidence>
<evidence type="ECO:0000256" key="1">
    <source>
        <dbReference type="ARBA" id="ARBA00004123"/>
    </source>
</evidence>
<dbReference type="Pfam" id="PF00096">
    <property type="entry name" value="zf-C2H2"/>
    <property type="match status" value="3"/>
</dbReference>
<name>A0A7R8V6Q2_HERIL</name>
<dbReference type="GO" id="GO:0000981">
    <property type="term" value="F:DNA-binding transcription factor activity, RNA polymerase II-specific"/>
    <property type="evidence" value="ECO:0007669"/>
    <property type="project" value="TreeGrafter"/>
</dbReference>
<feature type="domain" description="C2H2-type" evidence="13">
    <location>
        <begin position="297"/>
        <end position="324"/>
    </location>
</feature>
<dbReference type="SUPFAM" id="SSF57667">
    <property type="entry name" value="beta-beta-alpha zinc fingers"/>
    <property type="match status" value="4"/>
</dbReference>
<evidence type="ECO:0000256" key="9">
    <source>
        <dbReference type="ARBA" id="ARBA00023163"/>
    </source>
</evidence>
<comment type="subcellular location">
    <subcellularLocation>
        <location evidence="1">Nucleus</location>
    </subcellularLocation>
</comment>
<feature type="domain" description="C2H2-type" evidence="13">
    <location>
        <begin position="408"/>
        <end position="435"/>
    </location>
</feature>
<comment type="similarity">
    <text evidence="2">Belongs to the krueppel C2H2-type zinc-finger protein family.</text>
</comment>
<evidence type="ECO:0000256" key="10">
    <source>
        <dbReference type="ARBA" id="ARBA00023242"/>
    </source>
</evidence>
<dbReference type="Pfam" id="PF07776">
    <property type="entry name" value="zf-AD"/>
    <property type="match status" value="1"/>
</dbReference>
<dbReference type="GO" id="GO:0005634">
    <property type="term" value="C:nucleus"/>
    <property type="evidence" value="ECO:0007669"/>
    <property type="project" value="UniProtKB-SubCell"/>
</dbReference>
<reference evidence="15 16" key="1">
    <citation type="submission" date="2020-11" db="EMBL/GenBank/DDBJ databases">
        <authorList>
            <person name="Wallbank WR R."/>
            <person name="Pardo Diaz C."/>
            <person name="Kozak K."/>
            <person name="Martin S."/>
            <person name="Jiggins C."/>
            <person name="Moest M."/>
            <person name="Warren A I."/>
            <person name="Generalovic N T."/>
            <person name="Byers J.R.P. K."/>
            <person name="Montejo-Kovacevich G."/>
            <person name="Yen C E."/>
        </authorList>
    </citation>
    <scope>NUCLEOTIDE SEQUENCE [LARGE SCALE GENOMIC DNA]</scope>
</reference>
<dbReference type="Gene3D" id="3.40.1800.20">
    <property type="match status" value="1"/>
</dbReference>
<keyword evidence="16" id="KW-1185">Reference proteome</keyword>
<dbReference type="EMBL" id="LR899014">
    <property type="protein sequence ID" value="CAD7093082.1"/>
    <property type="molecule type" value="Genomic_DNA"/>
</dbReference>
<gene>
    <name evidence="15" type="ORF">HERILL_LOCUS15389</name>
</gene>
<keyword evidence="8" id="KW-0238">DNA-binding</keyword>
<evidence type="ECO:0000256" key="2">
    <source>
        <dbReference type="ARBA" id="ARBA00006991"/>
    </source>
</evidence>
<keyword evidence="5 11" id="KW-0863">Zinc-finger</keyword>
<feature type="domain" description="C2H2-type" evidence="13">
    <location>
        <begin position="464"/>
        <end position="492"/>
    </location>
</feature>
<feature type="domain" description="ZAD" evidence="14">
    <location>
        <begin position="5"/>
        <end position="83"/>
    </location>
</feature>
<keyword evidence="3 12" id="KW-0479">Metal-binding</keyword>
<dbReference type="InterPro" id="IPR036236">
    <property type="entry name" value="Znf_C2H2_sf"/>
</dbReference>
<dbReference type="FunFam" id="3.30.160.60:FF:000508">
    <property type="entry name" value="Myeloid zinc finger 1"/>
    <property type="match status" value="1"/>
</dbReference>
<dbReference type="InParanoid" id="A0A7R8V6Q2"/>
<evidence type="ECO:0000256" key="7">
    <source>
        <dbReference type="ARBA" id="ARBA00023015"/>
    </source>
</evidence>
<feature type="domain" description="C2H2-type" evidence="13">
    <location>
        <begin position="269"/>
        <end position="296"/>
    </location>
</feature>
<evidence type="ECO:0000256" key="4">
    <source>
        <dbReference type="ARBA" id="ARBA00022737"/>
    </source>
</evidence>
<dbReference type="SUPFAM" id="SSF57716">
    <property type="entry name" value="Glucocorticoid receptor-like (DNA-binding domain)"/>
    <property type="match status" value="1"/>
</dbReference>
<feature type="binding site" evidence="12">
    <location>
        <position position="10"/>
    </location>
    <ligand>
        <name>Zn(2+)</name>
        <dbReference type="ChEBI" id="CHEBI:29105"/>
    </ligand>
</feature>
<dbReference type="PANTHER" id="PTHR24408">
    <property type="entry name" value="ZINC FINGER PROTEIN"/>
    <property type="match status" value="1"/>
</dbReference>
<dbReference type="OrthoDB" id="10039931at2759"/>
<evidence type="ECO:0000256" key="6">
    <source>
        <dbReference type="ARBA" id="ARBA00022833"/>
    </source>
</evidence>
<feature type="binding site" evidence="12">
    <location>
        <position position="56"/>
    </location>
    <ligand>
        <name>Zn(2+)</name>
        <dbReference type="ChEBI" id="CHEBI:29105"/>
    </ligand>
</feature>
<feature type="domain" description="C2H2-type" evidence="13">
    <location>
        <begin position="436"/>
        <end position="463"/>
    </location>
</feature>
<evidence type="ECO:0000313" key="16">
    <source>
        <dbReference type="Proteomes" id="UP000594454"/>
    </source>
</evidence>
<dbReference type="GO" id="GO:0042802">
    <property type="term" value="F:identical protein binding"/>
    <property type="evidence" value="ECO:0007669"/>
    <property type="project" value="UniProtKB-ARBA"/>
</dbReference>
<sequence>MSVQNLCRTCLTPSKNMHLIFDGTQQGDATNVVVEVLQTFVKCSITPTDNASQYICSDCLKKMYDTYAFMLQCRQSDTAFRQLTESQVSLKRLKDPIEFVEYVIEDKGVDINMTNDVNGLENANEDGVVYNGHYSNAEPQSFDLTADSDKEIQSGEEEVGDEILECPACLDAFGMISVLRTHLIEVHTMDSMCIMCNNECFDDIWKHTRVHVPRKHACNECGKKFIRDDTLQKHIEMHLDKREKLTCEVCHLLLATEDELEDHFAKIHKYCRVCSKTFASRKSLNRHKKIHLRLRDYVCKVCGRKYKKKESYDTHVLIHQDTDENMYLRLTDLTEDQHTGFVGHGMYYNNENNDSDMKYDGEEDGQMPIGEESSNEMDAMEYWQDEQDEMPATQFAGETITNTKPLPLRCDVCSKAFRDKQCLNDHKTVHTGERPFECQLCGKKFRVKRNLRQHVISHSRATPYVCGFCGVRFKKRHIIIGHIMQKHSEAQSFPCGLCPEVLADTTELTRHWRYSHILTYTDVNISVG</sequence>
<dbReference type="InterPro" id="IPR013087">
    <property type="entry name" value="Znf_C2H2_type"/>
</dbReference>
<dbReference type="InterPro" id="IPR012934">
    <property type="entry name" value="Znf_AD"/>
</dbReference>
<dbReference type="PROSITE" id="PS51915">
    <property type="entry name" value="ZAD"/>
    <property type="match status" value="1"/>
</dbReference>
<feature type="domain" description="C2H2-type" evidence="13">
    <location>
        <begin position="493"/>
        <end position="516"/>
    </location>
</feature>
<dbReference type="Gene3D" id="3.30.160.60">
    <property type="entry name" value="Classic Zinc Finger"/>
    <property type="match status" value="5"/>
</dbReference>
<keyword evidence="9" id="KW-0804">Transcription</keyword>
<dbReference type="SMART" id="SM00355">
    <property type="entry name" value="ZnF_C2H2"/>
    <property type="match status" value="9"/>
</dbReference>
<dbReference type="Pfam" id="PF13894">
    <property type="entry name" value="zf-C2H2_4"/>
    <property type="match status" value="1"/>
</dbReference>
<organism evidence="15 16">
    <name type="scientific">Hermetia illucens</name>
    <name type="common">Black soldier fly</name>
    <dbReference type="NCBI Taxonomy" id="343691"/>
    <lineage>
        <taxon>Eukaryota</taxon>
        <taxon>Metazoa</taxon>
        <taxon>Ecdysozoa</taxon>
        <taxon>Arthropoda</taxon>
        <taxon>Hexapoda</taxon>
        <taxon>Insecta</taxon>
        <taxon>Pterygota</taxon>
        <taxon>Neoptera</taxon>
        <taxon>Endopterygota</taxon>
        <taxon>Diptera</taxon>
        <taxon>Brachycera</taxon>
        <taxon>Stratiomyomorpha</taxon>
        <taxon>Stratiomyidae</taxon>
        <taxon>Hermetiinae</taxon>
        <taxon>Hermetia</taxon>
    </lineage>
</organism>
<dbReference type="AlphaFoldDB" id="A0A7R8V6Q2"/>
<dbReference type="PROSITE" id="PS00028">
    <property type="entry name" value="ZINC_FINGER_C2H2_1"/>
    <property type="match status" value="8"/>
</dbReference>
<feature type="domain" description="C2H2-type" evidence="13">
    <location>
        <begin position="216"/>
        <end position="243"/>
    </location>
</feature>
<dbReference type="SMART" id="SM00868">
    <property type="entry name" value="zf-AD"/>
    <property type="match status" value="1"/>
</dbReference>
<feature type="domain" description="C2H2-type" evidence="13">
    <location>
        <begin position="164"/>
        <end position="192"/>
    </location>
</feature>
<dbReference type="GO" id="GO:0008270">
    <property type="term" value="F:zinc ion binding"/>
    <property type="evidence" value="ECO:0007669"/>
    <property type="project" value="UniProtKB-UniRule"/>
</dbReference>
<evidence type="ECO:0000256" key="11">
    <source>
        <dbReference type="PROSITE-ProRule" id="PRU00042"/>
    </source>
</evidence>
<feature type="binding site" evidence="12">
    <location>
        <position position="7"/>
    </location>
    <ligand>
        <name>Zn(2+)</name>
        <dbReference type="ChEBI" id="CHEBI:29105"/>
    </ligand>
</feature>
<proteinExistence type="inferred from homology"/>
<accession>A0A7R8V6Q2</accession>
<keyword evidence="6 12" id="KW-0862">Zinc</keyword>
<dbReference type="PROSITE" id="PS50157">
    <property type="entry name" value="ZINC_FINGER_C2H2_2"/>
    <property type="match status" value="8"/>
</dbReference>